<dbReference type="EMBL" id="QSIS01000004">
    <property type="protein sequence ID" value="RHD09878.1"/>
    <property type="molecule type" value="Genomic_DNA"/>
</dbReference>
<dbReference type="RefSeq" id="WP_118148414.1">
    <property type="nucleotide sequence ID" value="NZ_QRNP01000072.1"/>
</dbReference>
<dbReference type="AlphaFoldDB" id="A0A414DGY8"/>
<evidence type="ECO:0000313" key="3">
    <source>
        <dbReference type="Proteomes" id="UP000284794"/>
    </source>
</evidence>
<feature type="compositionally biased region" description="Basic residues" evidence="1">
    <location>
        <begin position="212"/>
        <end position="221"/>
    </location>
</feature>
<sequence>MAGKKYYYNDFDGKKVEYVLEKGLSLSQKMSFVVEVAGTVVSKEVGYAAVLRQPMFEYCLITYYTNIVLFENGEEFSLDKVDKFIKDNKENVLNVIRENVSVDERAELDDACNEAIEYRKLHYNDLKDEIEDLLQVVREFVVKPDYTNELLQALTNAVNTFADRGDIDYEAVNKLVDIIPIMQKLDSKDVAKAIVKEFHNDDKGLSYDVSKQPKKSNKGRKPKTEFTVEKGEKTE</sequence>
<gene>
    <name evidence="2" type="ORF">DW811_05045</name>
</gene>
<reference evidence="2 3" key="1">
    <citation type="submission" date="2018-08" db="EMBL/GenBank/DDBJ databases">
        <title>A genome reference for cultivated species of the human gut microbiota.</title>
        <authorList>
            <person name="Zou Y."/>
            <person name="Xue W."/>
            <person name="Luo G."/>
        </authorList>
    </citation>
    <scope>NUCLEOTIDE SEQUENCE [LARGE SCALE GENOMIC DNA]</scope>
    <source>
        <strain evidence="2 3">AM32-2AC</strain>
    </source>
</reference>
<proteinExistence type="predicted"/>
<name>A0A414DGY8_9FIRM</name>
<feature type="compositionally biased region" description="Basic and acidic residues" evidence="1">
    <location>
        <begin position="222"/>
        <end position="235"/>
    </location>
</feature>
<protein>
    <submittedName>
        <fullName evidence="2">Uncharacterized protein</fullName>
    </submittedName>
</protein>
<organism evidence="2 3">
    <name type="scientific">Lachnospira eligens</name>
    <dbReference type="NCBI Taxonomy" id="39485"/>
    <lineage>
        <taxon>Bacteria</taxon>
        <taxon>Bacillati</taxon>
        <taxon>Bacillota</taxon>
        <taxon>Clostridia</taxon>
        <taxon>Lachnospirales</taxon>
        <taxon>Lachnospiraceae</taxon>
        <taxon>Lachnospira</taxon>
    </lineage>
</organism>
<evidence type="ECO:0000313" key="2">
    <source>
        <dbReference type="EMBL" id="RHD09878.1"/>
    </source>
</evidence>
<dbReference type="Proteomes" id="UP000284794">
    <property type="component" value="Unassembled WGS sequence"/>
</dbReference>
<accession>A0A414DGY8</accession>
<evidence type="ECO:0000256" key="1">
    <source>
        <dbReference type="SAM" id="MobiDB-lite"/>
    </source>
</evidence>
<feature type="region of interest" description="Disordered" evidence="1">
    <location>
        <begin position="203"/>
        <end position="235"/>
    </location>
</feature>
<comment type="caution">
    <text evidence="2">The sequence shown here is derived from an EMBL/GenBank/DDBJ whole genome shotgun (WGS) entry which is preliminary data.</text>
</comment>